<dbReference type="InterPro" id="IPR003607">
    <property type="entry name" value="HD/PDEase_dom"/>
</dbReference>
<feature type="domain" description="HD-GYP" evidence="1">
    <location>
        <begin position="146"/>
        <end position="342"/>
    </location>
</feature>
<evidence type="ECO:0000313" key="2">
    <source>
        <dbReference type="EMBL" id="SFD14776.1"/>
    </source>
</evidence>
<dbReference type="SMART" id="SM00471">
    <property type="entry name" value="HDc"/>
    <property type="match status" value="1"/>
</dbReference>
<dbReference type="Proteomes" id="UP000198862">
    <property type="component" value="Unassembled WGS sequence"/>
</dbReference>
<sequence>MKGIKVAVEQLQPGIFIQLPLKWFQHPFVLSHFKIKSAEQVKIIKSLGIKYVIAFPAKSDEKPLPTQDISLDQITDDTEVEDLKDELTLLKEQRIEKLKVFRREINRTEKNFQRSMSHVKTIMKDIRSRPVQAIEQAGQLIDEISEQLLSKGDVVLHLMSESKEDEGLYYHSLNVSILAMLLAKKKGLTKASLSTVGMAGLFHDIGKLKVPTQILRKTEPLTAPEENFLKLHPKYSVEILELAESFDEKAKLIIEQHHEFFDGSGHPKGLSKSQLDPLTHILSVVNNYDNLCHPQDIKKAKTPYASLSHLFKKDKHKYEPESLGLLVKLLGIYPPGTVVELDNGQRGLVISVNLNKLLFPNVLLYDPAIPKEQAVIIDLNEIEDIKIIKALNLNQLEPEIYEYLSPRTRVNYYIDHTENK</sequence>
<dbReference type="Pfam" id="PF13487">
    <property type="entry name" value="HD_5"/>
    <property type="match status" value="1"/>
</dbReference>
<dbReference type="InterPro" id="IPR037522">
    <property type="entry name" value="HD_GYP_dom"/>
</dbReference>
<organism evidence="2 3">
    <name type="scientific">Pseudoalteromonas denitrificans DSM 6059</name>
    <dbReference type="NCBI Taxonomy" id="1123010"/>
    <lineage>
        <taxon>Bacteria</taxon>
        <taxon>Pseudomonadati</taxon>
        <taxon>Pseudomonadota</taxon>
        <taxon>Gammaproteobacteria</taxon>
        <taxon>Alteromonadales</taxon>
        <taxon>Pseudoalteromonadaceae</taxon>
        <taxon>Pseudoalteromonas</taxon>
    </lineage>
</organism>
<dbReference type="CDD" id="cd00077">
    <property type="entry name" value="HDc"/>
    <property type="match status" value="1"/>
</dbReference>
<dbReference type="InterPro" id="IPR021812">
    <property type="entry name" value="DUF3391"/>
</dbReference>
<protein>
    <submittedName>
        <fullName evidence="2">HDIG domain-containing protein</fullName>
    </submittedName>
</protein>
<dbReference type="GO" id="GO:0008081">
    <property type="term" value="F:phosphoric diester hydrolase activity"/>
    <property type="evidence" value="ECO:0007669"/>
    <property type="project" value="UniProtKB-ARBA"/>
</dbReference>
<dbReference type="STRING" id="1123010.SAMN02745724_03656"/>
<dbReference type="PANTHER" id="PTHR43155">
    <property type="entry name" value="CYCLIC DI-GMP PHOSPHODIESTERASE PA4108-RELATED"/>
    <property type="match status" value="1"/>
</dbReference>
<dbReference type="AlphaFoldDB" id="A0A1I1PY00"/>
<dbReference type="PROSITE" id="PS51832">
    <property type="entry name" value="HD_GYP"/>
    <property type="match status" value="1"/>
</dbReference>
<dbReference type="SUPFAM" id="SSF109604">
    <property type="entry name" value="HD-domain/PDEase-like"/>
    <property type="match status" value="1"/>
</dbReference>
<dbReference type="InterPro" id="IPR006675">
    <property type="entry name" value="HDIG_dom"/>
</dbReference>
<evidence type="ECO:0000259" key="1">
    <source>
        <dbReference type="PROSITE" id="PS51832"/>
    </source>
</evidence>
<proteinExistence type="predicted"/>
<evidence type="ECO:0000313" key="3">
    <source>
        <dbReference type="Proteomes" id="UP000198862"/>
    </source>
</evidence>
<dbReference type="PANTHER" id="PTHR43155:SF2">
    <property type="entry name" value="CYCLIC DI-GMP PHOSPHODIESTERASE PA4108"/>
    <property type="match status" value="1"/>
</dbReference>
<gene>
    <name evidence="2" type="ORF">SAMN02745724_03656</name>
</gene>
<dbReference type="Gene3D" id="1.10.3210.10">
    <property type="entry name" value="Hypothetical protein af1432"/>
    <property type="match status" value="1"/>
</dbReference>
<dbReference type="Pfam" id="PF11871">
    <property type="entry name" value="DUF3391"/>
    <property type="match status" value="1"/>
</dbReference>
<accession>A0A1I1PY00</accession>
<dbReference type="EMBL" id="FOLO01000036">
    <property type="protein sequence ID" value="SFD14776.1"/>
    <property type="molecule type" value="Genomic_DNA"/>
</dbReference>
<reference evidence="2 3" key="1">
    <citation type="submission" date="2016-10" db="EMBL/GenBank/DDBJ databases">
        <authorList>
            <person name="de Groot N.N."/>
        </authorList>
    </citation>
    <scope>NUCLEOTIDE SEQUENCE [LARGE SCALE GENOMIC DNA]</scope>
    <source>
        <strain evidence="2 3">DSM 6059</strain>
    </source>
</reference>
<dbReference type="RefSeq" id="WP_091987862.1">
    <property type="nucleotide sequence ID" value="NZ_FOLO01000036.1"/>
</dbReference>
<dbReference type="NCBIfam" id="TIGR00277">
    <property type="entry name" value="HDIG"/>
    <property type="match status" value="1"/>
</dbReference>
<dbReference type="OrthoDB" id="9764808at2"/>
<name>A0A1I1PY00_9GAMM</name>
<keyword evidence="3" id="KW-1185">Reference proteome</keyword>